<reference evidence="1" key="1">
    <citation type="journal article" date="2021" name="New Phytol.">
        <title>Evolutionary innovations through gain and loss of genes in the ectomycorrhizal Boletales.</title>
        <authorList>
            <person name="Wu G."/>
            <person name="Miyauchi S."/>
            <person name="Morin E."/>
            <person name="Kuo A."/>
            <person name="Drula E."/>
            <person name="Varga T."/>
            <person name="Kohler A."/>
            <person name="Feng B."/>
            <person name="Cao Y."/>
            <person name="Lipzen A."/>
            <person name="Daum C."/>
            <person name="Hundley H."/>
            <person name="Pangilinan J."/>
            <person name="Johnson J."/>
            <person name="Barry K."/>
            <person name="LaButti K."/>
            <person name="Ng V."/>
            <person name="Ahrendt S."/>
            <person name="Min B."/>
            <person name="Choi I.G."/>
            <person name="Park H."/>
            <person name="Plett J.M."/>
            <person name="Magnuson J."/>
            <person name="Spatafora J.W."/>
            <person name="Nagy L.G."/>
            <person name="Henrissat B."/>
            <person name="Grigoriev I.V."/>
            <person name="Yang Z.L."/>
            <person name="Xu J."/>
            <person name="Martin F.M."/>
        </authorList>
    </citation>
    <scope>NUCLEOTIDE SEQUENCE</scope>
    <source>
        <strain evidence="1">KUC20120723A-06</strain>
    </source>
</reference>
<dbReference type="Proteomes" id="UP000790709">
    <property type="component" value="Unassembled WGS sequence"/>
</dbReference>
<name>A0ACB8BE54_9AGAM</name>
<organism evidence="1 2">
    <name type="scientific">Leucogyrophana mollusca</name>
    <dbReference type="NCBI Taxonomy" id="85980"/>
    <lineage>
        <taxon>Eukaryota</taxon>
        <taxon>Fungi</taxon>
        <taxon>Dikarya</taxon>
        <taxon>Basidiomycota</taxon>
        <taxon>Agaricomycotina</taxon>
        <taxon>Agaricomycetes</taxon>
        <taxon>Agaricomycetidae</taxon>
        <taxon>Boletales</taxon>
        <taxon>Boletales incertae sedis</taxon>
        <taxon>Leucogyrophana</taxon>
    </lineage>
</organism>
<keyword evidence="2" id="KW-1185">Reference proteome</keyword>
<dbReference type="EMBL" id="MU266442">
    <property type="protein sequence ID" value="KAH7923799.1"/>
    <property type="molecule type" value="Genomic_DNA"/>
</dbReference>
<protein>
    <submittedName>
        <fullName evidence="1">Uncharacterized protein</fullName>
    </submittedName>
</protein>
<accession>A0ACB8BE54</accession>
<evidence type="ECO:0000313" key="2">
    <source>
        <dbReference type="Proteomes" id="UP000790709"/>
    </source>
</evidence>
<comment type="caution">
    <text evidence="1">The sequence shown here is derived from an EMBL/GenBank/DDBJ whole genome shotgun (WGS) entry which is preliminary data.</text>
</comment>
<evidence type="ECO:0000313" key="1">
    <source>
        <dbReference type="EMBL" id="KAH7923799.1"/>
    </source>
</evidence>
<gene>
    <name evidence="1" type="ORF">BV22DRAFT_1035938</name>
</gene>
<proteinExistence type="predicted"/>
<sequence>MSRGVASETWKLDESDVADFVRRDHGNFSIGQVNITLTMTTNAPTHLLSNGSPCPDSSSSSPARAAGPRADAAIRFICDTSVYGAGAPALVVQFPSDDAHGCAFEVEWPTHVSGLWLFTRADGGGASHVLIVRAPEGRAGGL</sequence>